<evidence type="ECO:0000313" key="5">
    <source>
        <dbReference type="EMBL" id="QEA39713.1"/>
    </source>
</evidence>
<dbReference type="SMART" id="SM00283">
    <property type="entry name" value="MA"/>
    <property type="match status" value="1"/>
</dbReference>
<dbReference type="PRINTS" id="PR00260">
    <property type="entry name" value="CHEMTRNSDUCR"/>
</dbReference>
<dbReference type="GO" id="GO:0007165">
    <property type="term" value="P:signal transduction"/>
    <property type="evidence" value="ECO:0007669"/>
    <property type="project" value="UniProtKB-KW"/>
</dbReference>
<dbReference type="RefSeq" id="WP_147184761.1">
    <property type="nucleotide sequence ID" value="NZ_CP042382.1"/>
</dbReference>
<dbReference type="InterPro" id="IPR004089">
    <property type="entry name" value="MCPsignal_dom"/>
</dbReference>
<dbReference type="PANTHER" id="PTHR24422">
    <property type="entry name" value="CHEMOTAXIS PROTEIN METHYLTRANSFERASE"/>
    <property type="match status" value="1"/>
</dbReference>
<evidence type="ECO:0000313" key="6">
    <source>
        <dbReference type="Proteomes" id="UP000321272"/>
    </source>
</evidence>
<dbReference type="SUPFAM" id="SSF58104">
    <property type="entry name" value="Methyl-accepting chemotaxis protein (MCP) signaling domain"/>
    <property type="match status" value="1"/>
</dbReference>
<evidence type="ECO:0000259" key="4">
    <source>
        <dbReference type="PROSITE" id="PS50113"/>
    </source>
</evidence>
<dbReference type="Pfam" id="PF00015">
    <property type="entry name" value="MCPsignal"/>
    <property type="match status" value="1"/>
</dbReference>
<dbReference type="GO" id="GO:0016020">
    <property type="term" value="C:membrane"/>
    <property type="evidence" value="ECO:0007669"/>
    <property type="project" value="InterPro"/>
</dbReference>
<keyword evidence="1 2" id="KW-0807">Transducer</keyword>
<evidence type="ECO:0000256" key="1">
    <source>
        <dbReference type="ARBA" id="ARBA00023224"/>
    </source>
</evidence>
<dbReference type="InterPro" id="IPR013655">
    <property type="entry name" value="PAS_fold_3"/>
</dbReference>
<proteinExistence type="predicted"/>
<dbReference type="InterPro" id="IPR035965">
    <property type="entry name" value="PAS-like_dom_sf"/>
</dbReference>
<dbReference type="AlphaFoldDB" id="A0A5B8SY07"/>
<dbReference type="InterPro" id="IPR001610">
    <property type="entry name" value="PAC"/>
</dbReference>
<feature type="domain" description="Methyl-accepting transducer" evidence="3">
    <location>
        <begin position="228"/>
        <end position="417"/>
    </location>
</feature>
<dbReference type="SMART" id="SM00086">
    <property type="entry name" value="PAC"/>
    <property type="match status" value="2"/>
</dbReference>
<dbReference type="InterPro" id="IPR000014">
    <property type="entry name" value="PAS"/>
</dbReference>
<dbReference type="Pfam" id="PF13426">
    <property type="entry name" value="PAS_9"/>
    <property type="match status" value="1"/>
</dbReference>
<feature type="domain" description="PAC" evidence="4">
    <location>
        <begin position="79"/>
        <end position="131"/>
    </location>
</feature>
<dbReference type="EMBL" id="CP042382">
    <property type="protein sequence ID" value="QEA39713.1"/>
    <property type="molecule type" value="Genomic_DNA"/>
</dbReference>
<name>A0A5B8SY07_9GAMM</name>
<evidence type="ECO:0000256" key="2">
    <source>
        <dbReference type="PROSITE-ProRule" id="PRU00284"/>
    </source>
</evidence>
<dbReference type="InterPro" id="IPR050903">
    <property type="entry name" value="Bact_Chemotaxis_MeTrfase"/>
</dbReference>
<dbReference type="NCBIfam" id="TIGR00229">
    <property type="entry name" value="sensory_box"/>
    <property type="match status" value="2"/>
</dbReference>
<organism evidence="5 6">
    <name type="scientific">Pistricoccus aurantiacus</name>
    <dbReference type="NCBI Taxonomy" id="1883414"/>
    <lineage>
        <taxon>Bacteria</taxon>
        <taxon>Pseudomonadati</taxon>
        <taxon>Pseudomonadota</taxon>
        <taxon>Gammaproteobacteria</taxon>
        <taxon>Oceanospirillales</taxon>
        <taxon>Halomonadaceae</taxon>
        <taxon>Pistricoccus</taxon>
    </lineage>
</organism>
<dbReference type="OrthoDB" id="9765776at2"/>
<dbReference type="InterPro" id="IPR000700">
    <property type="entry name" value="PAS-assoc_C"/>
</dbReference>
<feature type="domain" description="PAC" evidence="4">
    <location>
        <begin position="199"/>
        <end position="251"/>
    </location>
</feature>
<protein>
    <submittedName>
        <fullName evidence="5">PAS domain S-box protein</fullName>
    </submittedName>
</protein>
<dbReference type="Gene3D" id="1.10.287.950">
    <property type="entry name" value="Methyl-accepting chemotaxis protein"/>
    <property type="match status" value="1"/>
</dbReference>
<sequence>MLLIKKTSSLHEALKAHTACILFTPEGVILDASDAFLDVVGYKLQDIKGQHHRLFCTSETHQTSAYKKFWKVLAKGESRGGTFHRLDRQGRTIWLEATYLPVKNRHGRVGYIIKIANDVTAKHQAAADQDAVLTALNASMAVIEFTPTGEVIRANDNFLKAMEYRLQDIAGRHHRMFCSDAFYRENPYFWEELADNAFKQGKFERFTATGRTIWLEATYNPVVDEDGQVIKIVKFATDITDAVEEERAARSAVESARTTAQQTEAIAANGLDQLAQAVTTADSAAAEVEAAQSIIGALHRQINTINEITGTISRIAQQTNLLALNASVEAARAGEHGRGFAVVAKEVRELSQGSTASAQEISAVLGENNELIRQASDKMSDAASQSASSRKRVGETQGIIQEILSGAESVSYAVSRL</sequence>
<dbReference type="InterPro" id="IPR004090">
    <property type="entry name" value="Chemotax_Me-accpt_rcpt"/>
</dbReference>
<dbReference type="GO" id="GO:0006935">
    <property type="term" value="P:chemotaxis"/>
    <property type="evidence" value="ECO:0007669"/>
    <property type="project" value="InterPro"/>
</dbReference>
<dbReference type="CDD" id="cd00130">
    <property type="entry name" value="PAS"/>
    <property type="match status" value="2"/>
</dbReference>
<evidence type="ECO:0000259" key="3">
    <source>
        <dbReference type="PROSITE" id="PS50111"/>
    </source>
</evidence>
<dbReference type="Pfam" id="PF08447">
    <property type="entry name" value="PAS_3"/>
    <property type="match status" value="1"/>
</dbReference>
<dbReference type="KEGG" id="paur:FGL86_11965"/>
<accession>A0A5B8SY07</accession>
<keyword evidence="6" id="KW-1185">Reference proteome</keyword>
<dbReference type="GO" id="GO:0004888">
    <property type="term" value="F:transmembrane signaling receptor activity"/>
    <property type="evidence" value="ECO:0007669"/>
    <property type="project" value="InterPro"/>
</dbReference>
<dbReference type="SUPFAM" id="SSF55785">
    <property type="entry name" value="PYP-like sensor domain (PAS domain)"/>
    <property type="match status" value="2"/>
</dbReference>
<dbReference type="Proteomes" id="UP000321272">
    <property type="component" value="Chromosome"/>
</dbReference>
<reference evidence="5 6" key="1">
    <citation type="submission" date="2019-06" db="EMBL/GenBank/DDBJ databases">
        <title>Genome analyses of bacteria isolated from kimchi.</title>
        <authorList>
            <person name="Lee S."/>
            <person name="Ahn S."/>
            <person name="Roh S."/>
        </authorList>
    </citation>
    <scope>NUCLEOTIDE SEQUENCE [LARGE SCALE GENOMIC DNA]</scope>
    <source>
        <strain evidence="5 6">CBA4606</strain>
    </source>
</reference>
<gene>
    <name evidence="5" type="ORF">FGL86_11965</name>
</gene>
<dbReference type="Gene3D" id="3.30.450.20">
    <property type="entry name" value="PAS domain"/>
    <property type="match status" value="2"/>
</dbReference>
<dbReference type="PANTHER" id="PTHR24422:SF10">
    <property type="entry name" value="CHEMOTAXIS PROTEIN METHYLTRANSFERASE 2"/>
    <property type="match status" value="1"/>
</dbReference>
<dbReference type="PROSITE" id="PS50113">
    <property type="entry name" value="PAC"/>
    <property type="match status" value="2"/>
</dbReference>
<dbReference type="PROSITE" id="PS50111">
    <property type="entry name" value="CHEMOTAXIS_TRANSDUC_2"/>
    <property type="match status" value="1"/>
</dbReference>